<dbReference type="InterPro" id="IPR036388">
    <property type="entry name" value="WH-like_DNA-bd_sf"/>
</dbReference>
<evidence type="ECO:0000259" key="5">
    <source>
        <dbReference type="PROSITE" id="PS00715"/>
    </source>
</evidence>
<dbReference type="PROSITE" id="PS00715">
    <property type="entry name" value="SIGMA70_1"/>
    <property type="match status" value="1"/>
</dbReference>
<evidence type="ECO:0000256" key="3">
    <source>
        <dbReference type="ARBA" id="ARBA00023125"/>
    </source>
</evidence>
<keyword evidence="1" id="KW-0805">Transcription regulation</keyword>
<dbReference type="AlphaFoldDB" id="A0A9X2DQE5"/>
<dbReference type="Pfam" id="PF04539">
    <property type="entry name" value="Sigma70_r3"/>
    <property type="match status" value="1"/>
</dbReference>
<comment type="caution">
    <text evidence="6">The sequence shown here is derived from an EMBL/GenBank/DDBJ whole genome shotgun (WGS) entry which is preliminary data.</text>
</comment>
<dbReference type="InterPro" id="IPR013324">
    <property type="entry name" value="RNA_pol_sigma_r3/r4-like"/>
</dbReference>
<feature type="domain" description="RNA polymerase sigma-70" evidence="5">
    <location>
        <begin position="51"/>
        <end position="64"/>
    </location>
</feature>
<evidence type="ECO:0000313" key="7">
    <source>
        <dbReference type="Proteomes" id="UP001139179"/>
    </source>
</evidence>
<dbReference type="SUPFAM" id="SSF88946">
    <property type="entry name" value="Sigma2 domain of RNA polymerase sigma factors"/>
    <property type="match status" value="1"/>
</dbReference>
<dbReference type="RefSeq" id="WP_251223907.1">
    <property type="nucleotide sequence ID" value="NZ_JAMBOL010000012.1"/>
</dbReference>
<reference evidence="6" key="1">
    <citation type="submission" date="2022-05" db="EMBL/GenBank/DDBJ databases">
        <title>Comparative Genomics of Spacecraft Associated Microbes.</title>
        <authorList>
            <person name="Tran M.T."/>
            <person name="Wright A."/>
            <person name="Seuylemezian A."/>
            <person name="Eisen J."/>
            <person name="Coil D."/>
        </authorList>
    </citation>
    <scope>NUCLEOTIDE SEQUENCE</scope>
    <source>
        <strain evidence="6">214.1.1</strain>
    </source>
</reference>
<name>A0A9X2DQE5_9BACI</name>
<proteinExistence type="predicted"/>
<dbReference type="GO" id="GO:0003677">
    <property type="term" value="F:DNA binding"/>
    <property type="evidence" value="ECO:0007669"/>
    <property type="project" value="UniProtKB-KW"/>
</dbReference>
<dbReference type="NCBIfam" id="TIGR02980">
    <property type="entry name" value="SigBFG"/>
    <property type="match status" value="1"/>
</dbReference>
<dbReference type="InterPro" id="IPR014322">
    <property type="entry name" value="RNA_pol_sigma-B/F/G"/>
</dbReference>
<dbReference type="Pfam" id="PF04545">
    <property type="entry name" value="Sigma70_r4"/>
    <property type="match status" value="1"/>
</dbReference>
<dbReference type="EMBL" id="JAMBOL010000012">
    <property type="protein sequence ID" value="MCM3715149.1"/>
    <property type="molecule type" value="Genomic_DNA"/>
</dbReference>
<dbReference type="Gene3D" id="1.20.120.1810">
    <property type="match status" value="1"/>
</dbReference>
<protein>
    <submittedName>
        <fullName evidence="6">SigB/SigF/SigG family RNA polymerase sigma factor</fullName>
    </submittedName>
</protein>
<evidence type="ECO:0000313" key="6">
    <source>
        <dbReference type="EMBL" id="MCM3715149.1"/>
    </source>
</evidence>
<dbReference type="Proteomes" id="UP001139179">
    <property type="component" value="Unassembled WGS sequence"/>
</dbReference>
<evidence type="ECO:0000256" key="4">
    <source>
        <dbReference type="ARBA" id="ARBA00023163"/>
    </source>
</evidence>
<keyword evidence="7" id="KW-1185">Reference proteome</keyword>
<dbReference type="InterPro" id="IPR013325">
    <property type="entry name" value="RNA_pol_sigma_r2"/>
</dbReference>
<accession>A0A9X2DQE5</accession>
<dbReference type="NCBIfam" id="TIGR02937">
    <property type="entry name" value="sigma70-ECF"/>
    <property type="match status" value="1"/>
</dbReference>
<gene>
    <name evidence="6" type="ORF">M3202_13755</name>
</gene>
<dbReference type="PANTHER" id="PTHR30385:SF4">
    <property type="entry name" value="RNA POLYMERASE SIGMA-E FACTOR"/>
    <property type="match status" value="1"/>
</dbReference>
<evidence type="ECO:0000256" key="1">
    <source>
        <dbReference type="ARBA" id="ARBA00023015"/>
    </source>
</evidence>
<dbReference type="InterPro" id="IPR007624">
    <property type="entry name" value="RNA_pol_sigma70_r3"/>
</dbReference>
<keyword evidence="4" id="KW-0804">Transcription</keyword>
<dbReference type="GO" id="GO:0006352">
    <property type="term" value="P:DNA-templated transcription initiation"/>
    <property type="evidence" value="ECO:0007669"/>
    <property type="project" value="InterPro"/>
</dbReference>
<dbReference type="InterPro" id="IPR000943">
    <property type="entry name" value="RNA_pol_sigma70"/>
</dbReference>
<dbReference type="SUPFAM" id="SSF88659">
    <property type="entry name" value="Sigma3 and sigma4 domains of RNA polymerase sigma factors"/>
    <property type="match status" value="2"/>
</dbReference>
<dbReference type="PANTHER" id="PTHR30385">
    <property type="entry name" value="SIGMA FACTOR F FLAGELLAR"/>
    <property type="match status" value="1"/>
</dbReference>
<dbReference type="PRINTS" id="PR00046">
    <property type="entry name" value="SIGMA70FCT"/>
</dbReference>
<dbReference type="CDD" id="cd06171">
    <property type="entry name" value="Sigma70_r4"/>
    <property type="match status" value="1"/>
</dbReference>
<sequence>MISLITVSKQEKQVEVNAINEERIEDFLKKYEHLVWKYAHRYTLHPQMNEDLIQVGMIGLLQAIKRYQHDRGRSFEAFAIPTIIGEIKRYLRDQTWSVHVPRRIKETGPRIHKKIDELTVRLQRIPSLAEVADALKISEREVKECQQAWQSYQAVSLFKQTHRDDEDLTLLDVIPLYENDVEQVHHSLYMAEMLSGLPEKEKQIIFLTVMDGFSQKQAAEKLGLSQMQVSRLKRKALENLKCYVS</sequence>
<dbReference type="InterPro" id="IPR007630">
    <property type="entry name" value="RNA_pol_sigma70_r4"/>
</dbReference>
<dbReference type="InterPro" id="IPR014284">
    <property type="entry name" value="RNA_pol_sigma-70_dom"/>
</dbReference>
<dbReference type="InterPro" id="IPR007627">
    <property type="entry name" value="RNA_pol_sigma70_r2"/>
</dbReference>
<dbReference type="Gene3D" id="1.10.10.10">
    <property type="entry name" value="Winged helix-like DNA-binding domain superfamily/Winged helix DNA-binding domain"/>
    <property type="match status" value="2"/>
</dbReference>
<keyword evidence="2" id="KW-0731">Sigma factor</keyword>
<organism evidence="6 7">
    <name type="scientific">Halalkalibacter oceani</name>
    <dbReference type="NCBI Taxonomy" id="1653776"/>
    <lineage>
        <taxon>Bacteria</taxon>
        <taxon>Bacillati</taxon>
        <taxon>Bacillota</taxon>
        <taxon>Bacilli</taxon>
        <taxon>Bacillales</taxon>
        <taxon>Bacillaceae</taxon>
        <taxon>Halalkalibacter</taxon>
    </lineage>
</organism>
<keyword evidence="3" id="KW-0238">DNA-binding</keyword>
<dbReference type="GO" id="GO:0016987">
    <property type="term" value="F:sigma factor activity"/>
    <property type="evidence" value="ECO:0007669"/>
    <property type="project" value="UniProtKB-KW"/>
</dbReference>
<dbReference type="Pfam" id="PF04542">
    <property type="entry name" value="Sigma70_r2"/>
    <property type="match status" value="1"/>
</dbReference>
<evidence type="ECO:0000256" key="2">
    <source>
        <dbReference type="ARBA" id="ARBA00023082"/>
    </source>
</evidence>